<organism evidence="2 3">
    <name type="scientific">Aspergillus leporis</name>
    <dbReference type="NCBI Taxonomy" id="41062"/>
    <lineage>
        <taxon>Eukaryota</taxon>
        <taxon>Fungi</taxon>
        <taxon>Dikarya</taxon>
        <taxon>Ascomycota</taxon>
        <taxon>Pezizomycotina</taxon>
        <taxon>Eurotiomycetes</taxon>
        <taxon>Eurotiomycetidae</taxon>
        <taxon>Eurotiales</taxon>
        <taxon>Aspergillaceae</taxon>
        <taxon>Aspergillus</taxon>
        <taxon>Aspergillus subgen. Circumdati</taxon>
    </lineage>
</organism>
<reference evidence="2 3" key="1">
    <citation type="submission" date="2019-04" db="EMBL/GenBank/DDBJ databases">
        <title>Friends and foes A comparative genomics study of 23 Aspergillus species from section Flavi.</title>
        <authorList>
            <consortium name="DOE Joint Genome Institute"/>
            <person name="Kjaerbolling I."/>
            <person name="Vesth T."/>
            <person name="Frisvad J.C."/>
            <person name="Nybo J.L."/>
            <person name="Theobald S."/>
            <person name="Kildgaard S."/>
            <person name="Isbrandt T."/>
            <person name="Kuo A."/>
            <person name="Sato A."/>
            <person name="Lyhne E.K."/>
            <person name="Kogle M.E."/>
            <person name="Wiebenga A."/>
            <person name="Kun R.S."/>
            <person name="Lubbers R.J."/>
            <person name="Makela M.R."/>
            <person name="Barry K."/>
            <person name="Chovatia M."/>
            <person name="Clum A."/>
            <person name="Daum C."/>
            <person name="Haridas S."/>
            <person name="He G."/>
            <person name="LaButti K."/>
            <person name="Lipzen A."/>
            <person name="Mondo S."/>
            <person name="Riley R."/>
            <person name="Salamov A."/>
            <person name="Simmons B.A."/>
            <person name="Magnuson J.K."/>
            <person name="Henrissat B."/>
            <person name="Mortensen U.H."/>
            <person name="Larsen T.O."/>
            <person name="Devries R.P."/>
            <person name="Grigoriev I.V."/>
            <person name="Machida M."/>
            <person name="Baker S.E."/>
            <person name="Andersen M.R."/>
        </authorList>
    </citation>
    <scope>NUCLEOTIDE SEQUENCE [LARGE SCALE GENOMIC DNA]</scope>
    <source>
        <strain evidence="2 3">CBS 151.66</strain>
    </source>
</reference>
<name>A0A5N5X6X4_9EURO</name>
<evidence type="ECO:0000313" key="3">
    <source>
        <dbReference type="Proteomes" id="UP000326565"/>
    </source>
</evidence>
<feature type="transmembrane region" description="Helical" evidence="1">
    <location>
        <begin position="58"/>
        <end position="78"/>
    </location>
</feature>
<sequence>MQREFHVSRGRSLRSLVFTAIFLHELFLRQGKDNELKNNACNSVSKKSKSDYSFFEGLWAACGFCFFLVSMGSHTLTFHIMMNVITEHSIYTIVSDAVGLPMSYFLTLP</sequence>
<keyword evidence="1" id="KW-0472">Membrane</keyword>
<dbReference type="EMBL" id="ML732200">
    <property type="protein sequence ID" value="KAB8075062.1"/>
    <property type="molecule type" value="Genomic_DNA"/>
</dbReference>
<keyword evidence="3" id="KW-1185">Reference proteome</keyword>
<dbReference type="AlphaFoldDB" id="A0A5N5X6X4"/>
<keyword evidence="1" id="KW-1133">Transmembrane helix</keyword>
<evidence type="ECO:0000313" key="2">
    <source>
        <dbReference type="EMBL" id="KAB8075062.1"/>
    </source>
</evidence>
<proteinExistence type="predicted"/>
<evidence type="ECO:0000256" key="1">
    <source>
        <dbReference type="SAM" id="Phobius"/>
    </source>
</evidence>
<gene>
    <name evidence="2" type="ORF">BDV29DRAFT_172650</name>
</gene>
<protein>
    <submittedName>
        <fullName evidence="2">Uncharacterized protein</fullName>
    </submittedName>
</protein>
<keyword evidence="1" id="KW-0812">Transmembrane</keyword>
<accession>A0A5N5X6X4</accession>
<dbReference type="Proteomes" id="UP000326565">
    <property type="component" value="Unassembled WGS sequence"/>
</dbReference>